<dbReference type="GO" id="GO:0043093">
    <property type="term" value="P:FtsZ-dependent cytokinesis"/>
    <property type="evidence" value="ECO:0007669"/>
    <property type="project" value="UniProtKB-UniRule"/>
</dbReference>
<sequence precursor="true">MRFLFPVIVGLVLTAPVGVLAQSQDETLADIRQELSVLYVEIQKLKRELSTTGASGQLTGGGSLIDRVNAIESELQRLTSKTEELEHKVVRVAQDGGNRIGDLEFRLCELEAKCDIGSLEPGSTLGGVTAGNDTGGGVVTPLPSVEGEEEVELAIGERADFETAQAALESGSYAAAAEQFANFQTNYPGSPLSGQAGLLRGQALDGAGDKTGAARSYLDTFSAAPNGPQAPDALYLLGNSLGQLGQTDEACVTLGEVGVRFPGSEAEGKARAALSELGCQ</sequence>
<reference evidence="4 5" key="1">
    <citation type="submission" date="2017-03" db="EMBL/GenBank/DDBJ databases">
        <authorList>
            <person name="Afonso C.L."/>
            <person name="Miller P.J."/>
            <person name="Scott M.A."/>
            <person name="Spackman E."/>
            <person name="Goraichik I."/>
            <person name="Dimitrov K.M."/>
            <person name="Suarez D.L."/>
            <person name="Swayne D.E."/>
        </authorList>
    </citation>
    <scope>NUCLEOTIDE SEQUENCE [LARGE SCALE GENOMIC DNA]</scope>
    <source>
        <strain evidence="4 5">CECT 7450</strain>
    </source>
</reference>
<accession>A0A1X6YFG8</accession>
<protein>
    <recommendedName>
        <fullName evidence="2">Cell division coordinator CpoB</fullName>
    </recommendedName>
</protein>
<feature type="coiled-coil region" evidence="2">
    <location>
        <begin position="28"/>
        <end position="95"/>
    </location>
</feature>
<dbReference type="RefSeq" id="WP_085804225.1">
    <property type="nucleotide sequence ID" value="NZ_FWFX01000002.1"/>
</dbReference>
<keyword evidence="2" id="KW-0175">Coiled coil</keyword>
<name>A0A1X6YFG8_9RHOB</name>
<gene>
    <name evidence="2" type="primary">cpoB</name>
    <name evidence="4" type="ORF">ROA7450_00650</name>
</gene>
<comment type="similarity">
    <text evidence="2">Belongs to the CpoB family.</text>
</comment>
<dbReference type="InterPro" id="IPR011990">
    <property type="entry name" value="TPR-like_helical_dom_sf"/>
</dbReference>
<dbReference type="Proteomes" id="UP000193061">
    <property type="component" value="Unassembled WGS sequence"/>
</dbReference>
<dbReference type="InterPro" id="IPR034706">
    <property type="entry name" value="CpoB"/>
</dbReference>
<dbReference type="HAMAP" id="MF_02066">
    <property type="entry name" value="CpoB"/>
    <property type="match status" value="1"/>
</dbReference>
<keyword evidence="5" id="KW-1185">Reference proteome</keyword>
<dbReference type="InterPro" id="IPR039565">
    <property type="entry name" value="BamD-like"/>
</dbReference>
<evidence type="ECO:0000259" key="3">
    <source>
        <dbReference type="Pfam" id="PF13525"/>
    </source>
</evidence>
<comment type="function">
    <text evidence="2">Mediates coordination of peptidoglycan synthesis and outer membrane constriction during cell division.</text>
</comment>
<evidence type="ECO:0000313" key="4">
    <source>
        <dbReference type="EMBL" id="SLN19910.1"/>
    </source>
</evidence>
<proteinExistence type="inferred from homology"/>
<feature type="signal peptide" evidence="2">
    <location>
        <begin position="1"/>
        <end position="21"/>
    </location>
</feature>
<dbReference type="GO" id="GO:0030288">
    <property type="term" value="C:outer membrane-bounded periplasmic space"/>
    <property type="evidence" value="ECO:0007669"/>
    <property type="project" value="UniProtKB-UniRule"/>
</dbReference>
<keyword evidence="2" id="KW-0574">Periplasm</keyword>
<keyword evidence="1 2" id="KW-0732">Signal</keyword>
<comment type="subcellular location">
    <subcellularLocation>
        <location evidence="2">Periplasm</location>
    </subcellularLocation>
</comment>
<dbReference type="Gene3D" id="1.25.40.10">
    <property type="entry name" value="Tetratricopeptide repeat domain"/>
    <property type="match status" value="1"/>
</dbReference>
<feature type="chain" id="PRO_5010893030" description="Cell division coordinator CpoB" evidence="2">
    <location>
        <begin position="22"/>
        <end position="280"/>
    </location>
</feature>
<evidence type="ECO:0000313" key="5">
    <source>
        <dbReference type="Proteomes" id="UP000193061"/>
    </source>
</evidence>
<dbReference type="AlphaFoldDB" id="A0A1X6YFG8"/>
<feature type="domain" description="Outer membrane lipoprotein BamD-like" evidence="3">
    <location>
        <begin position="161"/>
        <end position="243"/>
    </location>
</feature>
<evidence type="ECO:0000256" key="1">
    <source>
        <dbReference type="ARBA" id="ARBA00022729"/>
    </source>
</evidence>
<dbReference type="Pfam" id="PF13525">
    <property type="entry name" value="YfiO"/>
    <property type="match status" value="1"/>
</dbReference>
<dbReference type="InterPro" id="IPR014162">
    <property type="entry name" value="CpoB_C"/>
</dbReference>
<keyword evidence="2" id="KW-0132">Cell division</keyword>
<dbReference type="SUPFAM" id="SSF48452">
    <property type="entry name" value="TPR-like"/>
    <property type="match status" value="1"/>
</dbReference>
<keyword evidence="2" id="KW-0131">Cell cycle</keyword>
<organism evidence="4 5">
    <name type="scientific">Roseovarius albus</name>
    <dbReference type="NCBI Taxonomy" id="1247867"/>
    <lineage>
        <taxon>Bacteria</taxon>
        <taxon>Pseudomonadati</taxon>
        <taxon>Pseudomonadota</taxon>
        <taxon>Alphaproteobacteria</taxon>
        <taxon>Rhodobacterales</taxon>
        <taxon>Roseobacteraceae</taxon>
        <taxon>Roseovarius</taxon>
    </lineage>
</organism>
<dbReference type="EMBL" id="FWFX01000002">
    <property type="protein sequence ID" value="SLN19910.1"/>
    <property type="molecule type" value="Genomic_DNA"/>
</dbReference>
<dbReference type="OrthoDB" id="9763909at2"/>
<evidence type="ECO:0000256" key="2">
    <source>
        <dbReference type="HAMAP-Rule" id="MF_02066"/>
    </source>
</evidence>
<dbReference type="NCBIfam" id="TIGR02795">
    <property type="entry name" value="tol_pal_ybgF"/>
    <property type="match status" value="1"/>
</dbReference>